<feature type="transmembrane region" description="Helical" evidence="1">
    <location>
        <begin position="38"/>
        <end position="59"/>
    </location>
</feature>
<evidence type="ECO:0000313" key="2">
    <source>
        <dbReference type="EMBL" id="MBJ3763198.1"/>
    </source>
</evidence>
<evidence type="ECO:0000256" key="1">
    <source>
        <dbReference type="SAM" id="Phobius"/>
    </source>
</evidence>
<keyword evidence="1" id="KW-0472">Membrane</keyword>
<dbReference type="EMBL" id="JAEKPD010000009">
    <property type="protein sequence ID" value="MBJ3763198.1"/>
    <property type="molecule type" value="Genomic_DNA"/>
</dbReference>
<accession>A0A934IHU6</accession>
<feature type="transmembrane region" description="Helical" evidence="1">
    <location>
        <begin position="217"/>
        <end position="238"/>
    </location>
</feature>
<keyword evidence="3" id="KW-1185">Reference proteome</keyword>
<reference evidence="2" key="1">
    <citation type="submission" date="2020-12" db="EMBL/GenBank/DDBJ databases">
        <title>Bacterial taxonomy.</title>
        <authorList>
            <person name="Pan X."/>
        </authorList>
    </citation>
    <scope>NUCLEOTIDE SEQUENCE</scope>
    <source>
        <strain evidence="2">KCTC 52957</strain>
    </source>
</reference>
<dbReference type="Proteomes" id="UP000642488">
    <property type="component" value="Unassembled WGS sequence"/>
</dbReference>
<feature type="transmembrane region" description="Helical" evidence="1">
    <location>
        <begin position="115"/>
        <end position="136"/>
    </location>
</feature>
<dbReference type="AlphaFoldDB" id="A0A934IHU6"/>
<evidence type="ECO:0000313" key="3">
    <source>
        <dbReference type="Proteomes" id="UP000642488"/>
    </source>
</evidence>
<gene>
    <name evidence="2" type="ORF">ILP92_10620</name>
</gene>
<dbReference type="Pfam" id="PF12291">
    <property type="entry name" value="DUF3623"/>
    <property type="match status" value="1"/>
</dbReference>
<feature type="transmembrane region" description="Helical" evidence="1">
    <location>
        <begin position="189"/>
        <end position="211"/>
    </location>
</feature>
<keyword evidence="1" id="KW-1133">Transmembrane helix</keyword>
<sequence length="267" mass="29253">MTDPWIAALIALFAWWFSTGAILWAVKRADGQGPGAHGRTVLAGLPLLIGGIAASVLTRDATGNAALYGGFLSALAIWGWIELAFLTGTVTGPGRGPMPFCVNDGQRFRAAWRVLAWHELLLALGLAFLAALTWGADNTLAFWTYAVLFFARISAKLNIFLGVPRINTEFLPGPLAHLPSYFRQGPVSWLFPLSILVLTLAVFCWIERLAFTGETRFALLLTLTALALLEHWLMVLPLPDAKLWRWMIPAPKPDSTLPCESEKTHGF</sequence>
<comment type="caution">
    <text evidence="2">The sequence shown here is derived from an EMBL/GenBank/DDBJ whole genome shotgun (WGS) entry which is preliminary data.</text>
</comment>
<name>A0A934IHU6_9RHOB</name>
<protein>
    <submittedName>
        <fullName evidence="2">DUF3623 domain-containing protein</fullName>
    </submittedName>
</protein>
<organism evidence="2 3">
    <name type="scientific">Palleronia pontilimi</name>
    <dbReference type="NCBI Taxonomy" id="1964209"/>
    <lineage>
        <taxon>Bacteria</taxon>
        <taxon>Pseudomonadati</taxon>
        <taxon>Pseudomonadota</taxon>
        <taxon>Alphaproteobacteria</taxon>
        <taxon>Rhodobacterales</taxon>
        <taxon>Roseobacteraceae</taxon>
        <taxon>Palleronia</taxon>
    </lineage>
</organism>
<feature type="transmembrane region" description="Helical" evidence="1">
    <location>
        <begin position="65"/>
        <end position="86"/>
    </location>
</feature>
<feature type="transmembrane region" description="Helical" evidence="1">
    <location>
        <begin position="6"/>
        <end position="26"/>
    </location>
</feature>
<dbReference type="RefSeq" id="WP_198916374.1">
    <property type="nucleotide sequence ID" value="NZ_JAEKPD010000009.1"/>
</dbReference>
<dbReference type="InterPro" id="IPR017496">
    <property type="entry name" value="Photo_alph_chp2"/>
</dbReference>
<keyword evidence="1" id="KW-0812">Transmembrane</keyword>
<dbReference type="NCBIfam" id="TIGR03055">
    <property type="entry name" value="photo_alph_chp2"/>
    <property type="match status" value="1"/>
</dbReference>
<proteinExistence type="predicted"/>